<evidence type="ECO:0000313" key="3">
    <source>
        <dbReference type="EMBL" id="RZC72753.1"/>
    </source>
</evidence>
<name>A0A4Y7KHC3_PAPSO</name>
<dbReference type="GO" id="GO:0009793">
    <property type="term" value="P:embryo development ending in seed dormancy"/>
    <property type="evidence" value="ECO:0007669"/>
    <property type="project" value="InterPro"/>
</dbReference>
<organism evidence="3 4">
    <name type="scientific">Papaver somniferum</name>
    <name type="common">Opium poppy</name>
    <dbReference type="NCBI Taxonomy" id="3469"/>
    <lineage>
        <taxon>Eukaryota</taxon>
        <taxon>Viridiplantae</taxon>
        <taxon>Streptophyta</taxon>
        <taxon>Embryophyta</taxon>
        <taxon>Tracheophyta</taxon>
        <taxon>Spermatophyta</taxon>
        <taxon>Magnoliopsida</taxon>
        <taxon>Ranunculales</taxon>
        <taxon>Papaveraceae</taxon>
        <taxon>Papaveroideae</taxon>
        <taxon>Papaver</taxon>
    </lineage>
</organism>
<dbReference type="AlphaFoldDB" id="A0A4Y7KHC3"/>
<protein>
    <submittedName>
        <fullName evidence="3">Uncharacterized protein</fullName>
    </submittedName>
</protein>
<feature type="region of interest" description="Disordered" evidence="2">
    <location>
        <begin position="30"/>
        <end position="66"/>
    </location>
</feature>
<evidence type="ECO:0000256" key="2">
    <source>
        <dbReference type="SAM" id="MobiDB-lite"/>
    </source>
</evidence>
<keyword evidence="4" id="KW-1185">Reference proteome</keyword>
<dbReference type="Pfam" id="PF03760">
    <property type="entry name" value="LEA_1"/>
    <property type="match status" value="1"/>
</dbReference>
<accession>A0A4Y7KHC3</accession>
<evidence type="ECO:0000313" key="4">
    <source>
        <dbReference type="Proteomes" id="UP000316621"/>
    </source>
</evidence>
<sequence length="139" mass="15497">MQTAKEKLSNVASAAKEHAKIYKAKVDEKAEKAAATTPEEKEIAHQRRKAKEAEAKMEFHAAKAEHKAETLDAKYNNHHNPITGHHDTYGHHNPITGHDTYGHHHPITGHTDTYGHREVPLVGVHGEHHGHGHHHMTTA</sequence>
<dbReference type="EMBL" id="CM010722">
    <property type="protein sequence ID" value="RZC72753.1"/>
    <property type="molecule type" value="Genomic_DNA"/>
</dbReference>
<gene>
    <name evidence="3" type="ORF">C5167_048232</name>
</gene>
<dbReference type="PANTHER" id="PTHR33493">
    <property type="entry name" value="LATE EMBRYOGENESIS ABUNDANT PROTEIN 6-RELATED"/>
    <property type="match status" value="1"/>
</dbReference>
<dbReference type="OMA" id="THGHHKY"/>
<reference evidence="3 4" key="1">
    <citation type="journal article" date="2018" name="Science">
        <title>The opium poppy genome and morphinan production.</title>
        <authorList>
            <person name="Guo L."/>
            <person name="Winzer T."/>
            <person name="Yang X."/>
            <person name="Li Y."/>
            <person name="Ning Z."/>
            <person name="He Z."/>
            <person name="Teodor R."/>
            <person name="Lu Y."/>
            <person name="Bowser T.A."/>
            <person name="Graham I.A."/>
            <person name="Ye K."/>
        </authorList>
    </citation>
    <scope>NUCLEOTIDE SEQUENCE [LARGE SCALE GENOMIC DNA]</scope>
    <source>
        <strain evidence="4">cv. HN1</strain>
        <tissue evidence="3">Leaves</tissue>
    </source>
</reference>
<dbReference type="InterPro" id="IPR005513">
    <property type="entry name" value="LEA_1"/>
</dbReference>
<dbReference type="Gramene" id="RZC72753">
    <property type="protein sequence ID" value="RZC72753"/>
    <property type="gene ID" value="C5167_048232"/>
</dbReference>
<dbReference type="STRING" id="3469.A0A4Y7KHC3"/>
<comment type="similarity">
    <text evidence="1">Belongs to the LEA type 1 family.</text>
</comment>
<dbReference type="Proteomes" id="UP000316621">
    <property type="component" value="Chromosome 8"/>
</dbReference>
<evidence type="ECO:0000256" key="1">
    <source>
        <dbReference type="ARBA" id="ARBA00010975"/>
    </source>
</evidence>
<dbReference type="PANTHER" id="PTHR33493:SF6">
    <property type="entry name" value="LATE EMBRYOGENESIS ABUNDANT PROTEIN 6"/>
    <property type="match status" value="1"/>
</dbReference>
<proteinExistence type="inferred from homology"/>
<feature type="non-terminal residue" evidence="3">
    <location>
        <position position="139"/>
    </location>
</feature>